<gene>
    <name evidence="12" type="ORF">HJC23_011774</name>
</gene>
<dbReference type="FunFam" id="3.30.590.10:FF:000006">
    <property type="entry name" value="Arginine kinase 1"/>
    <property type="match status" value="1"/>
</dbReference>
<feature type="region of interest" description="Disordered" evidence="9">
    <location>
        <begin position="118"/>
        <end position="173"/>
    </location>
</feature>
<dbReference type="EMBL" id="JABMIG020000171">
    <property type="protein sequence ID" value="KAL3787626.1"/>
    <property type="molecule type" value="Genomic_DNA"/>
</dbReference>
<dbReference type="PROSITE" id="PS51509">
    <property type="entry name" value="PHOSPHAGEN_KINASE_N"/>
    <property type="match status" value="1"/>
</dbReference>
<accession>A0ABD3PJR9</accession>
<evidence type="ECO:0000259" key="10">
    <source>
        <dbReference type="PROSITE" id="PS51509"/>
    </source>
</evidence>
<feature type="region of interest" description="Disordered" evidence="9">
    <location>
        <begin position="46"/>
        <end position="80"/>
    </location>
</feature>
<dbReference type="PROSITE" id="PS51510">
    <property type="entry name" value="PHOSPHAGEN_KINASE_C"/>
    <property type="match status" value="1"/>
</dbReference>
<dbReference type="PANTHER" id="PTHR11547:SF38">
    <property type="entry name" value="ARGININE KINASE 1-RELATED"/>
    <property type="match status" value="1"/>
</dbReference>
<sequence>MKKCPPPRTWPLASSASSFAINKAAPPSLFLAAAAILCAFARDNENDESNVRPTTASATIRSNNARSMINNDTDNKSAAPPPVVLARLRHRTTTNATPAILATSDAAAERFASEAAFRRIHSSSTKRHNTENGLSHESTTSQPNNDQSDQSPTEPHPQSSSLPLQEDDDSYPTFTPYHNSLLKKYLTPHLWSRLAPPLSTSYHTTIEDMIRPGVALPLGAHPPRRVGILAGDAECYTVFQELMYPIVSEYHGCSLEEQDWEDPELPNAGYFERGRRGGVGVGGVREDDEGEDESAGSGIMKSGKEEDYLDDDEEEEENDRLFTSASVPATKAQCTDGAGGGVVQQQQQKQQRPIHRPNLRRHSTIINNPLLVTSQQADPDNKYILSTRIRVARSLDGVRFPTTMSRAERRRVQGLIQECCHNFQSDRLSGGIYVPVLSMTANQNLDLIERHILFDNPNEWTIAAGLGRDWPDGRGLYANVSDLEHRTPDFMIWVNEEDHLRIMCLRKGGDIQGVFTTLMTGVRELERELRKRGWEFAFHPKLGYLTSCPTNVGTTMRASVHVRLEKLGQLPGFQDLVEKLKLEVRGKYGETDRQYMGIFDISNAERLGKSEVHLINVMVKGVAKLIELERRLERGEVVNCQEIIKEMETQCL</sequence>
<feature type="domain" description="Phosphagen kinase C-terminal" evidence="11">
    <location>
        <begin position="383"/>
        <end position="632"/>
    </location>
</feature>
<feature type="binding site" evidence="7">
    <location>
        <begin position="386"/>
        <end position="390"/>
    </location>
    <ligand>
        <name>ATP</name>
        <dbReference type="ChEBI" id="CHEBI:30616"/>
    </ligand>
</feature>
<feature type="binding site" evidence="7">
    <location>
        <begin position="585"/>
        <end position="590"/>
    </location>
    <ligand>
        <name>ATP</name>
        <dbReference type="ChEBI" id="CHEBI:30616"/>
    </ligand>
</feature>
<evidence type="ECO:0000256" key="9">
    <source>
        <dbReference type="SAM" id="MobiDB-lite"/>
    </source>
</evidence>
<dbReference type="InterPro" id="IPR000749">
    <property type="entry name" value="ATP-guanido_PTrfase"/>
</dbReference>
<dbReference type="PROSITE" id="PS00112">
    <property type="entry name" value="PHOSPHAGEN_KINASE"/>
    <property type="match status" value="1"/>
</dbReference>
<comment type="caution">
    <text evidence="12">The sequence shown here is derived from an EMBL/GenBank/DDBJ whole genome shotgun (WGS) entry which is preliminary data.</text>
</comment>
<name>A0ABD3PJR9_9STRA</name>
<evidence type="ECO:0000256" key="4">
    <source>
        <dbReference type="ARBA" id="ARBA00022777"/>
    </source>
</evidence>
<dbReference type="InterPro" id="IPR022414">
    <property type="entry name" value="ATP-guanido_PTrfase_cat"/>
</dbReference>
<keyword evidence="3 7" id="KW-0547">Nucleotide-binding</keyword>
<protein>
    <recommendedName>
        <fullName evidence="14">Arginine kinase</fullName>
    </recommendedName>
</protein>
<feature type="binding site" evidence="7">
    <location>
        <position position="501"/>
    </location>
    <ligand>
        <name>ATP</name>
        <dbReference type="ChEBI" id="CHEBI:30616"/>
    </ligand>
</feature>
<feature type="binding site" evidence="7">
    <location>
        <position position="451"/>
    </location>
    <ligand>
        <name>ATP</name>
        <dbReference type="ChEBI" id="CHEBI:30616"/>
    </ligand>
</feature>
<dbReference type="GO" id="GO:0005524">
    <property type="term" value="F:ATP binding"/>
    <property type="evidence" value="ECO:0007669"/>
    <property type="project" value="UniProtKB-UniRule"/>
</dbReference>
<evidence type="ECO:0000256" key="6">
    <source>
        <dbReference type="PROSITE-ProRule" id="PRU00842"/>
    </source>
</evidence>
<dbReference type="Proteomes" id="UP001516023">
    <property type="component" value="Unassembled WGS sequence"/>
</dbReference>
<feature type="binding site" evidence="7">
    <location>
        <begin position="557"/>
        <end position="561"/>
    </location>
    <ligand>
        <name>ATP</name>
        <dbReference type="ChEBI" id="CHEBI:30616"/>
    </ligand>
</feature>
<dbReference type="InterPro" id="IPR022413">
    <property type="entry name" value="ATP-guanido_PTrfase_N"/>
</dbReference>
<dbReference type="InterPro" id="IPR014746">
    <property type="entry name" value="Gln_synth/guanido_kin_cat_dom"/>
</dbReference>
<dbReference type="AlphaFoldDB" id="A0ABD3PJR9"/>
<feature type="domain" description="Phosphagen kinase N-terminal" evidence="10">
    <location>
        <begin position="163"/>
        <end position="252"/>
    </location>
</feature>
<evidence type="ECO:0000256" key="5">
    <source>
        <dbReference type="ARBA" id="ARBA00022840"/>
    </source>
</evidence>
<dbReference type="PANTHER" id="PTHR11547">
    <property type="entry name" value="ARGININE OR CREATINE KINASE"/>
    <property type="match status" value="1"/>
</dbReference>
<feature type="compositionally biased region" description="Basic residues" evidence="9">
    <location>
        <begin position="118"/>
        <end position="127"/>
    </location>
</feature>
<keyword evidence="13" id="KW-1185">Reference proteome</keyword>
<comment type="similarity">
    <text evidence="1 6 8">Belongs to the ATP:guanido phosphotransferase family.</text>
</comment>
<evidence type="ECO:0000259" key="11">
    <source>
        <dbReference type="PROSITE" id="PS51510"/>
    </source>
</evidence>
<dbReference type="SUPFAM" id="SSF55931">
    <property type="entry name" value="Glutamine synthetase/guanido kinase"/>
    <property type="match status" value="1"/>
</dbReference>
<keyword evidence="5 7" id="KW-0067">ATP-binding</keyword>
<evidence type="ECO:0008006" key="14">
    <source>
        <dbReference type="Google" id="ProtNLM"/>
    </source>
</evidence>
<evidence type="ECO:0000256" key="3">
    <source>
        <dbReference type="ARBA" id="ARBA00022741"/>
    </source>
</evidence>
<feature type="region of interest" description="Disordered" evidence="9">
    <location>
        <begin position="333"/>
        <end position="360"/>
    </location>
</feature>
<dbReference type="GO" id="GO:0016301">
    <property type="term" value="F:kinase activity"/>
    <property type="evidence" value="ECO:0007669"/>
    <property type="project" value="UniProtKB-KW"/>
</dbReference>
<reference evidence="12 13" key="1">
    <citation type="journal article" date="2020" name="G3 (Bethesda)">
        <title>Improved Reference Genome for Cyclotella cryptica CCMP332, a Model for Cell Wall Morphogenesis, Salinity Adaptation, and Lipid Production in Diatoms (Bacillariophyta).</title>
        <authorList>
            <person name="Roberts W.R."/>
            <person name="Downey K.M."/>
            <person name="Ruck E.C."/>
            <person name="Traller J.C."/>
            <person name="Alverson A.J."/>
        </authorList>
    </citation>
    <scope>NUCLEOTIDE SEQUENCE [LARGE SCALE GENOMIC DNA]</scope>
    <source>
        <strain evidence="12 13">CCMP332</strain>
    </source>
</reference>
<proteinExistence type="inferred from homology"/>
<feature type="compositionally biased region" description="Acidic residues" evidence="9">
    <location>
        <begin position="307"/>
        <end position="318"/>
    </location>
</feature>
<evidence type="ECO:0000313" key="13">
    <source>
        <dbReference type="Proteomes" id="UP001516023"/>
    </source>
</evidence>
<dbReference type="SUPFAM" id="SSF48034">
    <property type="entry name" value="Guanido kinase N-terminal domain"/>
    <property type="match status" value="1"/>
</dbReference>
<dbReference type="Gene3D" id="1.10.135.10">
    <property type="entry name" value="ATP:guanido phosphotransferase, N-terminal domain"/>
    <property type="match status" value="1"/>
</dbReference>
<evidence type="ECO:0000256" key="2">
    <source>
        <dbReference type="ARBA" id="ARBA00022679"/>
    </source>
</evidence>
<evidence type="ECO:0000313" key="12">
    <source>
        <dbReference type="EMBL" id="KAL3787626.1"/>
    </source>
</evidence>
<keyword evidence="4 7" id="KW-0418">Kinase</keyword>
<dbReference type="Gene3D" id="3.30.590.10">
    <property type="entry name" value="Glutamine synthetase/guanido kinase, catalytic domain"/>
    <property type="match status" value="1"/>
</dbReference>
<dbReference type="Pfam" id="PF00217">
    <property type="entry name" value="ATP-gua_Ptrans"/>
    <property type="match status" value="1"/>
</dbReference>
<feature type="compositionally biased region" description="Polar residues" evidence="9">
    <location>
        <begin position="131"/>
        <end position="163"/>
    </location>
</feature>
<evidence type="ECO:0000256" key="7">
    <source>
        <dbReference type="PROSITE-ProRule" id="PRU00843"/>
    </source>
</evidence>
<dbReference type="Pfam" id="PF02807">
    <property type="entry name" value="ATP-gua_PtransN"/>
    <property type="match status" value="1"/>
</dbReference>
<organism evidence="12 13">
    <name type="scientific">Cyclotella cryptica</name>
    <dbReference type="NCBI Taxonomy" id="29204"/>
    <lineage>
        <taxon>Eukaryota</taxon>
        <taxon>Sar</taxon>
        <taxon>Stramenopiles</taxon>
        <taxon>Ochrophyta</taxon>
        <taxon>Bacillariophyta</taxon>
        <taxon>Coscinodiscophyceae</taxon>
        <taxon>Thalassiosirophycidae</taxon>
        <taxon>Stephanodiscales</taxon>
        <taxon>Stephanodiscaceae</taxon>
        <taxon>Cyclotella</taxon>
    </lineage>
</organism>
<feature type="region of interest" description="Disordered" evidence="9">
    <location>
        <begin position="278"/>
        <end position="321"/>
    </location>
</feature>
<keyword evidence="2 7" id="KW-0808">Transferase</keyword>
<feature type="compositionally biased region" description="Polar residues" evidence="9">
    <location>
        <begin position="51"/>
        <end position="72"/>
    </location>
</feature>
<dbReference type="CDD" id="cd07931">
    <property type="entry name" value="eukaryotic_phosphagen_kinases"/>
    <property type="match status" value="1"/>
</dbReference>
<evidence type="ECO:0000256" key="1">
    <source>
        <dbReference type="ARBA" id="ARBA00006798"/>
    </source>
</evidence>
<dbReference type="InterPro" id="IPR022415">
    <property type="entry name" value="ATP-guanido_PTrfase_AS"/>
</dbReference>
<dbReference type="InterPro" id="IPR036802">
    <property type="entry name" value="ATP-guanido_PTrfase_N_sf"/>
</dbReference>
<evidence type="ECO:0000256" key="8">
    <source>
        <dbReference type="RuleBase" id="RU000505"/>
    </source>
</evidence>